<accession>A0A7R9B343</accession>
<evidence type="ECO:0000313" key="1">
    <source>
        <dbReference type="EMBL" id="CAD7265467.1"/>
    </source>
</evidence>
<sequence length="109" mass="11943">MDFKALNVLPKTFQYRSSQLSHLLLSLPKGAVYLKASTQLKAFAELALRPPPPPPVFANSVLSSRFREGASGGFMSFFHAAPVNKQMGVISGLPIVTLRDCYQAEQFSL</sequence>
<proteinExistence type="predicted"/>
<gene>
    <name evidence="1" type="ORF">TSIB3V08_LOCUS9505</name>
</gene>
<organism evidence="1">
    <name type="scientific">Timema shepardi</name>
    <name type="common">Walking stick</name>
    <dbReference type="NCBI Taxonomy" id="629360"/>
    <lineage>
        <taxon>Eukaryota</taxon>
        <taxon>Metazoa</taxon>
        <taxon>Ecdysozoa</taxon>
        <taxon>Arthropoda</taxon>
        <taxon>Hexapoda</taxon>
        <taxon>Insecta</taxon>
        <taxon>Pterygota</taxon>
        <taxon>Neoptera</taxon>
        <taxon>Polyneoptera</taxon>
        <taxon>Phasmatodea</taxon>
        <taxon>Timematodea</taxon>
        <taxon>Timematoidea</taxon>
        <taxon>Timematidae</taxon>
        <taxon>Timema</taxon>
    </lineage>
</organism>
<protein>
    <submittedName>
        <fullName evidence="1">Uncharacterized protein</fullName>
    </submittedName>
</protein>
<dbReference type="AlphaFoldDB" id="A0A7R9B343"/>
<dbReference type="EMBL" id="OC005542">
    <property type="protein sequence ID" value="CAD7265467.1"/>
    <property type="molecule type" value="Genomic_DNA"/>
</dbReference>
<reference evidence="1" key="1">
    <citation type="submission" date="2020-11" db="EMBL/GenBank/DDBJ databases">
        <authorList>
            <person name="Tran Van P."/>
        </authorList>
    </citation>
    <scope>NUCLEOTIDE SEQUENCE</scope>
</reference>
<name>A0A7R9B343_TIMSH</name>